<protein>
    <submittedName>
        <fullName evidence="1">Uncharacterized protein</fullName>
    </submittedName>
</protein>
<reference evidence="1 2" key="1">
    <citation type="journal article" date="2008" name="Nature">
        <title>The genome of the model beetle and pest Tribolium castaneum.</title>
        <authorList>
            <consortium name="Tribolium Genome Sequencing Consortium"/>
            <person name="Richards S."/>
            <person name="Gibbs R.A."/>
            <person name="Weinstock G.M."/>
            <person name="Brown S.J."/>
            <person name="Denell R."/>
            <person name="Beeman R.W."/>
            <person name="Gibbs R."/>
            <person name="Beeman R.W."/>
            <person name="Brown S.J."/>
            <person name="Bucher G."/>
            <person name="Friedrich M."/>
            <person name="Grimmelikhuijzen C.J."/>
            <person name="Klingler M."/>
            <person name="Lorenzen M."/>
            <person name="Richards S."/>
            <person name="Roth S."/>
            <person name="Schroder R."/>
            <person name="Tautz D."/>
            <person name="Zdobnov E.M."/>
            <person name="Muzny D."/>
            <person name="Gibbs R.A."/>
            <person name="Weinstock G.M."/>
            <person name="Attaway T."/>
            <person name="Bell S."/>
            <person name="Buhay C.J."/>
            <person name="Chandrabose M.N."/>
            <person name="Chavez D."/>
            <person name="Clerk-Blankenburg K.P."/>
            <person name="Cree A."/>
            <person name="Dao M."/>
            <person name="Davis C."/>
            <person name="Chacko J."/>
            <person name="Dinh H."/>
            <person name="Dugan-Rocha S."/>
            <person name="Fowler G."/>
            <person name="Garner T.T."/>
            <person name="Garnes J."/>
            <person name="Gnirke A."/>
            <person name="Hawes A."/>
            <person name="Hernandez J."/>
            <person name="Hines S."/>
            <person name="Holder M."/>
            <person name="Hume J."/>
            <person name="Jhangiani S.N."/>
            <person name="Joshi V."/>
            <person name="Khan Z.M."/>
            <person name="Jackson L."/>
            <person name="Kovar C."/>
            <person name="Kowis A."/>
            <person name="Lee S."/>
            <person name="Lewis L.R."/>
            <person name="Margolis J."/>
            <person name="Morgan M."/>
            <person name="Nazareth L.V."/>
            <person name="Nguyen N."/>
            <person name="Okwuonu G."/>
            <person name="Parker D."/>
            <person name="Richards S."/>
            <person name="Ruiz S.J."/>
            <person name="Santibanez J."/>
            <person name="Savard J."/>
            <person name="Scherer S.E."/>
            <person name="Schneider B."/>
            <person name="Sodergren E."/>
            <person name="Tautz D."/>
            <person name="Vattahil S."/>
            <person name="Villasana D."/>
            <person name="White C.S."/>
            <person name="Wright R."/>
            <person name="Park Y."/>
            <person name="Beeman R.W."/>
            <person name="Lord J."/>
            <person name="Oppert B."/>
            <person name="Lorenzen M."/>
            <person name="Brown S."/>
            <person name="Wang L."/>
            <person name="Savard J."/>
            <person name="Tautz D."/>
            <person name="Richards S."/>
            <person name="Weinstock G."/>
            <person name="Gibbs R.A."/>
            <person name="Liu Y."/>
            <person name="Worley K."/>
            <person name="Weinstock G."/>
            <person name="Elsik C.G."/>
            <person name="Reese J.T."/>
            <person name="Elhaik E."/>
            <person name="Landan G."/>
            <person name="Graur D."/>
            <person name="Arensburger P."/>
            <person name="Atkinson P."/>
            <person name="Beeman R.W."/>
            <person name="Beidler J."/>
            <person name="Brown S.J."/>
            <person name="Demuth J.P."/>
            <person name="Drury D.W."/>
            <person name="Du Y.Z."/>
            <person name="Fujiwara H."/>
            <person name="Lorenzen M."/>
            <person name="Maselli V."/>
            <person name="Osanai M."/>
            <person name="Park Y."/>
            <person name="Robertson H.M."/>
            <person name="Tu Z."/>
            <person name="Wang J.J."/>
            <person name="Wang S."/>
            <person name="Richards S."/>
            <person name="Song H."/>
            <person name="Zhang L."/>
            <person name="Sodergren E."/>
            <person name="Werner D."/>
            <person name="Stanke M."/>
            <person name="Morgenstern B."/>
            <person name="Solovyev V."/>
            <person name="Kosarev P."/>
            <person name="Brown G."/>
            <person name="Chen H.C."/>
            <person name="Ermolaeva O."/>
            <person name="Hlavina W."/>
            <person name="Kapustin Y."/>
            <person name="Kiryutin B."/>
            <person name="Kitts P."/>
            <person name="Maglott D."/>
            <person name="Pruitt K."/>
            <person name="Sapojnikov V."/>
            <person name="Souvorov A."/>
            <person name="Mackey A.J."/>
            <person name="Waterhouse R.M."/>
            <person name="Wyder S."/>
            <person name="Zdobnov E.M."/>
            <person name="Zdobnov E.M."/>
            <person name="Wyder S."/>
            <person name="Kriventseva E.V."/>
            <person name="Kadowaki T."/>
            <person name="Bork P."/>
            <person name="Aranda M."/>
            <person name="Bao R."/>
            <person name="Beermann A."/>
            <person name="Berns N."/>
            <person name="Bolognesi R."/>
            <person name="Bonneton F."/>
            <person name="Bopp D."/>
            <person name="Brown S.J."/>
            <person name="Bucher G."/>
            <person name="Butts T."/>
            <person name="Chaumot A."/>
            <person name="Denell R.E."/>
            <person name="Ferrier D.E."/>
            <person name="Friedrich M."/>
            <person name="Gordon C.M."/>
            <person name="Jindra M."/>
            <person name="Klingler M."/>
            <person name="Lan Q."/>
            <person name="Lattorff H.M."/>
            <person name="Laudet V."/>
            <person name="von Levetsow C."/>
            <person name="Liu Z."/>
            <person name="Lutz R."/>
            <person name="Lynch J.A."/>
            <person name="da Fonseca R.N."/>
            <person name="Posnien N."/>
            <person name="Reuter R."/>
            <person name="Roth S."/>
            <person name="Savard J."/>
            <person name="Schinko J.B."/>
            <person name="Schmitt C."/>
            <person name="Schoppmeier M."/>
            <person name="Schroder R."/>
            <person name="Shippy T.D."/>
            <person name="Simonnet F."/>
            <person name="Marques-Souza H."/>
            <person name="Tautz D."/>
            <person name="Tomoyasu Y."/>
            <person name="Trauner J."/>
            <person name="Van der Zee M."/>
            <person name="Vervoort M."/>
            <person name="Wittkopp N."/>
            <person name="Wimmer E.A."/>
            <person name="Yang X."/>
            <person name="Jones A.K."/>
            <person name="Sattelle D.B."/>
            <person name="Ebert P.R."/>
            <person name="Nelson D."/>
            <person name="Scott J.G."/>
            <person name="Beeman R.W."/>
            <person name="Muthukrishnan S."/>
            <person name="Kramer K.J."/>
            <person name="Arakane Y."/>
            <person name="Beeman R.W."/>
            <person name="Zhu Q."/>
            <person name="Hogenkamp D."/>
            <person name="Dixit R."/>
            <person name="Oppert B."/>
            <person name="Jiang H."/>
            <person name="Zou Z."/>
            <person name="Marshall J."/>
            <person name="Elpidina E."/>
            <person name="Vinokurov K."/>
            <person name="Oppert C."/>
            <person name="Zou Z."/>
            <person name="Evans J."/>
            <person name="Lu Z."/>
            <person name="Zhao P."/>
            <person name="Sumathipala N."/>
            <person name="Altincicek B."/>
            <person name="Vilcinskas A."/>
            <person name="Williams M."/>
            <person name="Hultmark D."/>
            <person name="Hetru C."/>
            <person name="Jiang H."/>
            <person name="Grimmelikhuijzen C.J."/>
            <person name="Hauser F."/>
            <person name="Cazzamali G."/>
            <person name="Williamson M."/>
            <person name="Park Y."/>
            <person name="Li B."/>
            <person name="Tanaka Y."/>
            <person name="Predel R."/>
            <person name="Neupert S."/>
            <person name="Schachtner J."/>
            <person name="Verleyen P."/>
            <person name="Raible F."/>
            <person name="Bork P."/>
            <person name="Friedrich M."/>
            <person name="Walden K.K."/>
            <person name="Robertson H.M."/>
            <person name="Angeli S."/>
            <person name="Foret S."/>
            <person name="Bucher G."/>
            <person name="Schuetz S."/>
            <person name="Maleszka R."/>
            <person name="Wimmer E.A."/>
            <person name="Beeman R.W."/>
            <person name="Lorenzen M."/>
            <person name="Tomoyasu Y."/>
            <person name="Miller S.C."/>
            <person name="Grossmann D."/>
            <person name="Bucher G."/>
        </authorList>
    </citation>
    <scope>NUCLEOTIDE SEQUENCE [LARGE SCALE GENOMIC DNA]</scope>
    <source>
        <strain evidence="1 2">Georgia GA2</strain>
    </source>
</reference>
<proteinExistence type="predicted"/>
<gene>
    <name evidence="1" type="primary">AUGUSTUS-3.0.2_31210</name>
    <name evidence="1" type="ORF">TcasGA2_TC031210</name>
</gene>
<dbReference type="EMBL" id="KQ971354">
    <property type="protein sequence ID" value="KYB26379.1"/>
    <property type="molecule type" value="Genomic_DNA"/>
</dbReference>
<accession>A0A139WEQ9</accession>
<name>A0A139WEQ9_TRICA</name>
<dbReference type="Proteomes" id="UP000007266">
    <property type="component" value="Linkage group 7"/>
</dbReference>
<organism evidence="1 2">
    <name type="scientific">Tribolium castaneum</name>
    <name type="common">Red flour beetle</name>
    <dbReference type="NCBI Taxonomy" id="7070"/>
    <lineage>
        <taxon>Eukaryota</taxon>
        <taxon>Metazoa</taxon>
        <taxon>Ecdysozoa</taxon>
        <taxon>Arthropoda</taxon>
        <taxon>Hexapoda</taxon>
        <taxon>Insecta</taxon>
        <taxon>Pterygota</taxon>
        <taxon>Neoptera</taxon>
        <taxon>Endopterygota</taxon>
        <taxon>Coleoptera</taxon>
        <taxon>Polyphaga</taxon>
        <taxon>Cucujiformia</taxon>
        <taxon>Tenebrionidae</taxon>
        <taxon>Tenebrionidae incertae sedis</taxon>
        <taxon>Tribolium</taxon>
    </lineage>
</organism>
<dbReference type="InParanoid" id="A0A139WEQ9"/>
<dbReference type="AlphaFoldDB" id="A0A139WEQ9"/>
<evidence type="ECO:0000313" key="2">
    <source>
        <dbReference type="Proteomes" id="UP000007266"/>
    </source>
</evidence>
<keyword evidence="2" id="KW-1185">Reference proteome</keyword>
<sequence length="47" mass="5474">MSCAPFYAPKYPMSWSPLSAMVFAVEKLALIDFYRFQFPIHVKAPYL</sequence>
<evidence type="ECO:0000313" key="1">
    <source>
        <dbReference type="EMBL" id="KYB26379.1"/>
    </source>
</evidence>
<reference evidence="1 2" key="2">
    <citation type="journal article" date="2010" name="Nucleic Acids Res.">
        <title>BeetleBase in 2010: revisions to provide comprehensive genomic information for Tribolium castaneum.</title>
        <authorList>
            <person name="Kim H.S."/>
            <person name="Murphy T."/>
            <person name="Xia J."/>
            <person name="Caragea D."/>
            <person name="Park Y."/>
            <person name="Beeman R.W."/>
            <person name="Lorenzen M.D."/>
            <person name="Butcher S."/>
            <person name="Manak J.R."/>
            <person name="Brown S.J."/>
        </authorList>
    </citation>
    <scope>GENOME REANNOTATION</scope>
    <source>
        <strain evidence="1 2">Georgia GA2</strain>
    </source>
</reference>